<protein>
    <submittedName>
        <fullName evidence="1">Uncharacterized protein</fullName>
    </submittedName>
</protein>
<dbReference type="Proteomes" id="UP000315303">
    <property type="component" value="Unassembled WGS sequence"/>
</dbReference>
<name>A0A502KUN6_9GAMM</name>
<comment type="caution">
    <text evidence="1">The sequence shown here is derived from an EMBL/GenBank/DDBJ whole genome shotgun (WGS) entry which is preliminary data.</text>
</comment>
<gene>
    <name evidence="1" type="ORF">EPA86_12525</name>
</gene>
<sequence length="222" mass="26290">MLEQQQYRLTALWFEFFKLNETYKKYCDAKQQNDQKTIENINDMYPHLSGLYHHWGNIHHEFNDFAVWQRHHMHLVVAGSVDQYNDVKEIPRTKSRYYLSIPLALDEKTALNQAKELIESVYRQKKNIKVKYPLRIKQSTLEAVEKQIEKLYGCLVTALEENKQSNNLSIINELGTDGYKKWPTDANSAKSFPNETREIRNFKTWSKSIIENTLHGKFPVYS</sequence>
<accession>A0A502KUN6</accession>
<dbReference type="RefSeq" id="WP_140604098.1">
    <property type="nucleotide sequence ID" value="NZ_SAWY01000027.1"/>
</dbReference>
<dbReference type="EMBL" id="SAWY01000027">
    <property type="protein sequence ID" value="TPH13935.1"/>
    <property type="molecule type" value="Genomic_DNA"/>
</dbReference>
<dbReference type="OrthoDB" id="582043at2"/>
<reference evidence="1 2" key="1">
    <citation type="submission" date="2019-01" db="EMBL/GenBank/DDBJ databases">
        <title>Litorilituus lipolytica sp. nov., isolated from intertidal sand of the Yellow Sea in China.</title>
        <authorList>
            <person name="Liu A."/>
        </authorList>
    </citation>
    <scope>NUCLEOTIDE SEQUENCE [LARGE SCALE GENOMIC DNA]</scope>
    <source>
        <strain evidence="1 2">RZ04</strain>
    </source>
</reference>
<organism evidence="1 2">
    <name type="scientific">Litorilituus lipolyticus</name>
    <dbReference type="NCBI Taxonomy" id="2491017"/>
    <lineage>
        <taxon>Bacteria</taxon>
        <taxon>Pseudomonadati</taxon>
        <taxon>Pseudomonadota</taxon>
        <taxon>Gammaproteobacteria</taxon>
        <taxon>Alteromonadales</taxon>
        <taxon>Colwelliaceae</taxon>
        <taxon>Litorilituus</taxon>
    </lineage>
</organism>
<proteinExistence type="predicted"/>
<keyword evidence="2" id="KW-1185">Reference proteome</keyword>
<evidence type="ECO:0000313" key="1">
    <source>
        <dbReference type="EMBL" id="TPH13935.1"/>
    </source>
</evidence>
<dbReference type="AlphaFoldDB" id="A0A502KUN6"/>
<evidence type="ECO:0000313" key="2">
    <source>
        <dbReference type="Proteomes" id="UP000315303"/>
    </source>
</evidence>